<dbReference type="EMBL" id="JBHUKR010000009">
    <property type="protein sequence ID" value="MFD2418731.1"/>
    <property type="molecule type" value="Genomic_DNA"/>
</dbReference>
<dbReference type="InterPro" id="IPR010872">
    <property type="entry name" value="MDMPI_C-term_domain"/>
</dbReference>
<reference evidence="4" key="1">
    <citation type="journal article" date="2019" name="Int. J. Syst. Evol. Microbiol.">
        <title>The Global Catalogue of Microorganisms (GCM) 10K type strain sequencing project: providing services to taxonomists for standard genome sequencing and annotation.</title>
        <authorList>
            <consortium name="The Broad Institute Genomics Platform"/>
            <consortium name="The Broad Institute Genome Sequencing Center for Infectious Disease"/>
            <person name="Wu L."/>
            <person name="Ma J."/>
        </authorList>
    </citation>
    <scope>NUCLEOTIDE SEQUENCE [LARGE SCALE GENOMIC DNA]</scope>
    <source>
        <strain evidence="4">CGMCC 4.7645</strain>
    </source>
</reference>
<keyword evidence="3" id="KW-0413">Isomerase</keyword>
<dbReference type="Proteomes" id="UP001597417">
    <property type="component" value="Unassembled WGS sequence"/>
</dbReference>
<dbReference type="NCBIfam" id="TIGR03083">
    <property type="entry name" value="maleylpyruvate isomerase family mycothiol-dependent enzyme"/>
    <property type="match status" value="1"/>
</dbReference>
<dbReference type="PANTHER" id="PTHR40758">
    <property type="entry name" value="CONSERVED PROTEIN"/>
    <property type="match status" value="1"/>
</dbReference>
<keyword evidence="4" id="KW-1185">Reference proteome</keyword>
<name>A0ABW5G1A9_9PSEU</name>
<feature type="domain" description="Mycothiol-dependent maleylpyruvate isomerase metal-binding" evidence="2">
    <location>
        <begin position="20"/>
        <end position="134"/>
    </location>
</feature>
<feature type="domain" description="MDMPI C-terminal" evidence="1">
    <location>
        <begin position="147"/>
        <end position="243"/>
    </location>
</feature>
<dbReference type="InterPro" id="IPR024344">
    <property type="entry name" value="MDMPI_metal-binding"/>
</dbReference>
<organism evidence="3 4">
    <name type="scientific">Amycolatopsis pigmentata</name>
    <dbReference type="NCBI Taxonomy" id="450801"/>
    <lineage>
        <taxon>Bacteria</taxon>
        <taxon>Bacillati</taxon>
        <taxon>Actinomycetota</taxon>
        <taxon>Actinomycetes</taxon>
        <taxon>Pseudonocardiales</taxon>
        <taxon>Pseudonocardiaceae</taxon>
        <taxon>Amycolatopsis</taxon>
    </lineage>
</organism>
<evidence type="ECO:0000313" key="3">
    <source>
        <dbReference type="EMBL" id="MFD2418731.1"/>
    </source>
</evidence>
<dbReference type="InterPro" id="IPR034660">
    <property type="entry name" value="DinB/YfiT-like"/>
</dbReference>
<dbReference type="SUPFAM" id="SSF109854">
    <property type="entry name" value="DinB/YfiT-like putative metalloenzymes"/>
    <property type="match status" value="1"/>
</dbReference>
<comment type="caution">
    <text evidence="3">The sequence shown here is derived from an EMBL/GenBank/DDBJ whole genome shotgun (WGS) entry which is preliminary data.</text>
</comment>
<gene>
    <name evidence="3" type="ORF">ACFSXZ_20605</name>
</gene>
<evidence type="ECO:0000313" key="4">
    <source>
        <dbReference type="Proteomes" id="UP001597417"/>
    </source>
</evidence>
<dbReference type="InterPro" id="IPR017517">
    <property type="entry name" value="Maleyloyr_isom"/>
</dbReference>
<sequence>MSGQALIDHGRFREVLGAEAESLTMAARAVPAATPVPTCPGFTLGEIVRHVGGVYRVARLWITEGRRPLDWQADPVPGQTGEEYLRAGLADLLAELTAHEPGTFAASWWPADRTYGFWSRRMAHETTVHRTDAQAAAGWEVTEIPEDMAVDGVDEVLSVWFGRRLPMLGLSGTTTRSVAVRTGGHTWIARAGPEETVAWRCSAAEAGRADSTVSGTPMAVYLWLWGRVGHHAVGWDGDPDAIAQLWALLRLATR</sequence>
<dbReference type="Pfam" id="PF07398">
    <property type="entry name" value="MDMPI_C"/>
    <property type="match status" value="1"/>
</dbReference>
<dbReference type="RefSeq" id="WP_378266993.1">
    <property type="nucleotide sequence ID" value="NZ_JBHUKR010000009.1"/>
</dbReference>
<dbReference type="GO" id="GO:0016853">
    <property type="term" value="F:isomerase activity"/>
    <property type="evidence" value="ECO:0007669"/>
    <property type="project" value="UniProtKB-KW"/>
</dbReference>
<dbReference type="Pfam" id="PF11716">
    <property type="entry name" value="MDMPI_N"/>
    <property type="match status" value="1"/>
</dbReference>
<evidence type="ECO:0000259" key="2">
    <source>
        <dbReference type="Pfam" id="PF11716"/>
    </source>
</evidence>
<dbReference type="PANTHER" id="PTHR40758:SF1">
    <property type="entry name" value="CONSERVED PROTEIN"/>
    <property type="match status" value="1"/>
</dbReference>
<protein>
    <submittedName>
        <fullName evidence="3">Maleylpyruvate isomerase family mycothiol-dependent enzyme</fullName>
    </submittedName>
</protein>
<proteinExistence type="predicted"/>
<accession>A0ABW5G1A9</accession>
<evidence type="ECO:0000259" key="1">
    <source>
        <dbReference type="Pfam" id="PF07398"/>
    </source>
</evidence>